<keyword evidence="1" id="KW-1133">Transmembrane helix</keyword>
<dbReference type="RefSeq" id="WP_087357144.1">
    <property type="nucleotide sequence ID" value="NZ_NFLJ01000004.1"/>
</dbReference>
<name>A0A1Y4T1L1_9FIRM</name>
<dbReference type="EMBL" id="NFLJ01000004">
    <property type="protein sequence ID" value="OUQ36089.1"/>
    <property type="molecule type" value="Genomic_DNA"/>
</dbReference>
<keyword evidence="1" id="KW-0472">Membrane</keyword>
<sequence length="213" mass="25054">MRIRVFDGILWGVTFLLVVTVFLMPDTVPLHWDENWQIDGYGSRYMFLILAFIPMAIYYGMTLTKHIDPKRMNLEKRKKTYRLFQYGLTVFFLILAAFFEYSAFNPQQDGEQFVLLLVSVLLIGMGNYLPKIPQNYFFGVKTPWTLASEYVWKKTHKISGYCFILIGFINGISALVHFSYTYLVLMISIIGMTVFIYVYSYFLFRKCSQNIDE</sequence>
<dbReference type="PIRSF" id="PIRSF038959">
    <property type="entry name" value="SdpI"/>
    <property type="match status" value="1"/>
</dbReference>
<feature type="transmembrane region" description="Helical" evidence="1">
    <location>
        <begin position="5"/>
        <end position="25"/>
    </location>
</feature>
<proteinExistence type="predicted"/>
<dbReference type="PANTHER" id="PTHR37810">
    <property type="entry name" value="IMMUNITY PROTEIN SDPI"/>
    <property type="match status" value="1"/>
</dbReference>
<dbReference type="Pfam" id="PF07853">
    <property type="entry name" value="DUF1648"/>
    <property type="match status" value="1"/>
</dbReference>
<dbReference type="InterPro" id="IPR026272">
    <property type="entry name" value="SdpI"/>
</dbReference>
<gene>
    <name evidence="3" type="ORF">B5E75_02100</name>
</gene>
<keyword evidence="1" id="KW-0812">Transmembrane</keyword>
<dbReference type="OrthoDB" id="9808690at2"/>
<dbReference type="InterPro" id="IPR025962">
    <property type="entry name" value="SdpI/YhfL"/>
</dbReference>
<feature type="domain" description="DUF1648" evidence="2">
    <location>
        <begin position="13"/>
        <end position="53"/>
    </location>
</feature>
<reference evidence="3 4" key="1">
    <citation type="journal article" date="2018" name="BMC Genomics">
        <title>Whole genome sequencing and function prediction of 133 gut anaerobes isolated from chicken caecum in pure cultures.</title>
        <authorList>
            <person name="Medvecky M."/>
            <person name="Cejkova D."/>
            <person name="Polansky O."/>
            <person name="Karasova D."/>
            <person name="Kubasova T."/>
            <person name="Cizek A."/>
            <person name="Rychlik I."/>
        </authorList>
    </citation>
    <scope>NUCLEOTIDE SEQUENCE [LARGE SCALE GENOMIC DNA]</scope>
    <source>
        <strain evidence="3 4">An13</strain>
    </source>
</reference>
<feature type="transmembrane region" description="Helical" evidence="1">
    <location>
        <begin position="83"/>
        <end position="101"/>
    </location>
</feature>
<feature type="transmembrane region" description="Helical" evidence="1">
    <location>
        <begin position="182"/>
        <end position="204"/>
    </location>
</feature>
<feature type="transmembrane region" description="Helical" evidence="1">
    <location>
        <begin position="45"/>
        <end position="62"/>
    </location>
</feature>
<evidence type="ECO:0000259" key="2">
    <source>
        <dbReference type="Pfam" id="PF07853"/>
    </source>
</evidence>
<feature type="transmembrane region" description="Helical" evidence="1">
    <location>
        <begin position="113"/>
        <end position="129"/>
    </location>
</feature>
<accession>A0A1Y4T1L1</accession>
<dbReference type="InterPro" id="IPR012867">
    <property type="entry name" value="DUF1648"/>
</dbReference>
<evidence type="ECO:0000313" key="4">
    <source>
        <dbReference type="Proteomes" id="UP000195305"/>
    </source>
</evidence>
<feature type="transmembrane region" description="Helical" evidence="1">
    <location>
        <begin position="158"/>
        <end position="176"/>
    </location>
</feature>
<dbReference type="PANTHER" id="PTHR37810:SF5">
    <property type="entry name" value="IMMUNITY PROTEIN SDPI"/>
    <property type="match status" value="1"/>
</dbReference>
<keyword evidence="4" id="KW-1185">Reference proteome</keyword>
<dbReference type="GO" id="GO:0009636">
    <property type="term" value="P:response to toxic substance"/>
    <property type="evidence" value="ECO:0007669"/>
    <property type="project" value="TreeGrafter"/>
</dbReference>
<dbReference type="Pfam" id="PF13630">
    <property type="entry name" value="SdpI"/>
    <property type="match status" value="1"/>
</dbReference>
<evidence type="ECO:0000313" key="3">
    <source>
        <dbReference type="EMBL" id="OUQ36089.1"/>
    </source>
</evidence>
<dbReference type="Proteomes" id="UP000195305">
    <property type="component" value="Unassembled WGS sequence"/>
</dbReference>
<evidence type="ECO:0000256" key="1">
    <source>
        <dbReference type="SAM" id="Phobius"/>
    </source>
</evidence>
<protein>
    <recommendedName>
        <fullName evidence="2">DUF1648 domain-containing protein</fullName>
    </recommendedName>
</protein>
<comment type="caution">
    <text evidence="3">The sequence shown here is derived from an EMBL/GenBank/DDBJ whole genome shotgun (WGS) entry which is preliminary data.</text>
</comment>
<organism evidence="3 4">
    <name type="scientific">Massilimicrobiota timonensis</name>
    <dbReference type="NCBI Taxonomy" id="1776392"/>
    <lineage>
        <taxon>Bacteria</taxon>
        <taxon>Bacillati</taxon>
        <taxon>Bacillota</taxon>
        <taxon>Erysipelotrichia</taxon>
        <taxon>Erysipelotrichales</taxon>
        <taxon>Erysipelotrichaceae</taxon>
        <taxon>Massilimicrobiota</taxon>
    </lineage>
</organism>
<dbReference type="AlphaFoldDB" id="A0A1Y4T1L1"/>